<dbReference type="EMBL" id="JACTVJ010000013">
    <property type="protein sequence ID" value="MBC9716120.1"/>
    <property type="molecule type" value="Genomic_DNA"/>
</dbReference>
<evidence type="ECO:0000313" key="2">
    <source>
        <dbReference type="EMBL" id="MBC9716120.1"/>
    </source>
</evidence>
<dbReference type="Pfam" id="PF08843">
    <property type="entry name" value="AbiEii"/>
    <property type="match status" value="1"/>
</dbReference>
<feature type="region of interest" description="Disordered" evidence="1">
    <location>
        <begin position="19"/>
        <end position="84"/>
    </location>
</feature>
<keyword evidence="3" id="KW-1185">Reference proteome</keyword>
<dbReference type="Proteomes" id="UP000642284">
    <property type="component" value="Unassembled WGS sequence"/>
</dbReference>
<gene>
    <name evidence="2" type="ORF">H9Y04_26640</name>
</gene>
<sequence length="390" mass="43601">MKYWGWSGSSCCSTAISRWTTDGSGSRHEHAGSRREDPGKRREDRGHGVSAGTGKSEAWRRFGRGDVHHVPDEELSTGQREELSLPRTLRPSDSRVIQQAVFEPAFKHLDRAFRALDPGFADQEQAAAWRAARQQALHTVLAAVADSEWAGSLVLRGSVLLPVWLGERAREPGDLDFVVVPQDWRIDEKRTGRMLDALARGAQRKAEEQGGPLAVAAGSALIEDIWTYDRVPGLRMVLPWSVPGLPGGEVQLDFVFSEYLATPPQPAELSGGVVVQAATPELSLAWKVMWLVSDSYPQGKDLYDAVLLAERYPLRWELLDKAFRLAEAEPYPIRQVEMADVEQIRPYLEWDDFRREYPQLDADRDDFVDRLIMALGPTFLEAPEGRTSGS</sequence>
<feature type="compositionally biased region" description="Basic and acidic residues" evidence="1">
    <location>
        <begin position="57"/>
        <end position="72"/>
    </location>
</feature>
<feature type="compositionally biased region" description="Basic and acidic residues" evidence="1">
    <location>
        <begin position="25"/>
        <end position="47"/>
    </location>
</feature>
<dbReference type="InterPro" id="IPR014942">
    <property type="entry name" value="AbiEii"/>
</dbReference>
<organism evidence="2 3">
    <name type="scientific">Streptomyces polyasparticus</name>
    <dbReference type="NCBI Taxonomy" id="2767826"/>
    <lineage>
        <taxon>Bacteria</taxon>
        <taxon>Bacillati</taxon>
        <taxon>Actinomycetota</taxon>
        <taxon>Actinomycetes</taxon>
        <taxon>Kitasatosporales</taxon>
        <taxon>Streptomycetaceae</taxon>
        <taxon>Streptomyces</taxon>
    </lineage>
</organism>
<protein>
    <submittedName>
        <fullName evidence="2">Nucleotidyl transferase AbiEii/AbiGii toxin family protein</fullName>
    </submittedName>
</protein>
<dbReference type="GO" id="GO:0016740">
    <property type="term" value="F:transferase activity"/>
    <property type="evidence" value="ECO:0007669"/>
    <property type="project" value="UniProtKB-KW"/>
</dbReference>
<name>A0ABR7SKW8_9ACTN</name>
<evidence type="ECO:0000256" key="1">
    <source>
        <dbReference type="SAM" id="MobiDB-lite"/>
    </source>
</evidence>
<comment type="caution">
    <text evidence="2">The sequence shown here is derived from an EMBL/GenBank/DDBJ whole genome shotgun (WGS) entry which is preliminary data.</text>
</comment>
<accession>A0ABR7SKW8</accession>
<proteinExistence type="predicted"/>
<keyword evidence="2" id="KW-0808">Transferase</keyword>
<reference evidence="2 3" key="1">
    <citation type="submission" date="2020-08" db="EMBL/GenBank/DDBJ databases">
        <title>Genemic of Streptomyces polyaspartic.</title>
        <authorList>
            <person name="Liu W."/>
        </authorList>
    </citation>
    <scope>NUCLEOTIDE SEQUENCE [LARGE SCALE GENOMIC DNA]</scope>
    <source>
        <strain evidence="2 3">TRM66268-LWL</strain>
    </source>
</reference>
<evidence type="ECO:0000313" key="3">
    <source>
        <dbReference type="Proteomes" id="UP000642284"/>
    </source>
</evidence>